<proteinExistence type="predicted"/>
<keyword evidence="2" id="KW-1185">Reference proteome</keyword>
<accession>A0A4Y9SST4</accession>
<dbReference type="RefSeq" id="WP_135200558.1">
    <property type="nucleotide sequence ID" value="NZ_SPVG01000050.1"/>
</dbReference>
<protein>
    <recommendedName>
        <fullName evidence="3">MBL fold metallo-hydrolase</fullName>
    </recommendedName>
</protein>
<evidence type="ECO:0008006" key="3">
    <source>
        <dbReference type="Google" id="ProtNLM"/>
    </source>
</evidence>
<name>A0A4Y9SST4_9BURK</name>
<sequence length="244" mass="25862">MNYGLRAVIVVILLALGCRWGIAQIGPRHVLELPGGGAATAGMEQGRVQLAGPGLTLIRFQGLSILAVDADTQAYSEEAAAKWPAADLVLVTPPAPGHFFGLGPAMSMRGARPVIIPQAPNETITFRGEGLQLYPMQAWETLDARKSNTRLRVTAMAGAARTVGVAGFMLELGNSRASYRVYVSCERQDDAEALTLAQRLPGADLLLLPARHSPELVTLKRAAGPVGKPAALTEAGYAFKAIRR</sequence>
<dbReference type="AlphaFoldDB" id="A0A4Y9SST4"/>
<dbReference type="Proteomes" id="UP000297729">
    <property type="component" value="Unassembled WGS sequence"/>
</dbReference>
<organism evidence="1 2">
    <name type="scientific">Duganella callida</name>
    <dbReference type="NCBI Taxonomy" id="2561932"/>
    <lineage>
        <taxon>Bacteria</taxon>
        <taxon>Pseudomonadati</taxon>
        <taxon>Pseudomonadota</taxon>
        <taxon>Betaproteobacteria</taxon>
        <taxon>Burkholderiales</taxon>
        <taxon>Oxalobacteraceae</taxon>
        <taxon>Telluria group</taxon>
        <taxon>Duganella</taxon>
    </lineage>
</organism>
<reference evidence="1 2" key="1">
    <citation type="submission" date="2019-03" db="EMBL/GenBank/DDBJ databases">
        <title>Draft Genome Sequence of Duganella callidus sp. nov., a Novel Duganella Species Isolated from Cultivated Soil.</title>
        <authorList>
            <person name="Raths R."/>
            <person name="Peta V."/>
            <person name="Bucking H."/>
        </authorList>
    </citation>
    <scope>NUCLEOTIDE SEQUENCE [LARGE SCALE GENOMIC DNA]</scope>
    <source>
        <strain evidence="1 2">DN04</strain>
    </source>
</reference>
<comment type="caution">
    <text evidence="1">The sequence shown here is derived from an EMBL/GenBank/DDBJ whole genome shotgun (WGS) entry which is preliminary data.</text>
</comment>
<evidence type="ECO:0000313" key="2">
    <source>
        <dbReference type="Proteomes" id="UP000297729"/>
    </source>
</evidence>
<dbReference type="EMBL" id="SPVG01000050">
    <property type="protein sequence ID" value="TFW28557.1"/>
    <property type="molecule type" value="Genomic_DNA"/>
</dbReference>
<dbReference type="OrthoDB" id="8751137at2"/>
<dbReference type="PROSITE" id="PS51257">
    <property type="entry name" value="PROKAR_LIPOPROTEIN"/>
    <property type="match status" value="1"/>
</dbReference>
<gene>
    <name evidence="1" type="ORF">E4L98_05460</name>
</gene>
<evidence type="ECO:0000313" key="1">
    <source>
        <dbReference type="EMBL" id="TFW28557.1"/>
    </source>
</evidence>